<dbReference type="EMBL" id="FZOU01000002">
    <property type="protein sequence ID" value="SNS78837.1"/>
    <property type="molecule type" value="Genomic_DNA"/>
</dbReference>
<protein>
    <submittedName>
        <fullName evidence="1">Uncharacterized protein</fullName>
    </submittedName>
</protein>
<dbReference type="Proteomes" id="UP000198356">
    <property type="component" value="Unassembled WGS sequence"/>
</dbReference>
<evidence type="ECO:0000313" key="1">
    <source>
        <dbReference type="EMBL" id="SNS78837.1"/>
    </source>
</evidence>
<name>A0A239HBT5_9BACT</name>
<gene>
    <name evidence="1" type="ORF">SAMN05421770_102331</name>
</gene>
<evidence type="ECO:0000313" key="2">
    <source>
        <dbReference type="Proteomes" id="UP000198356"/>
    </source>
</evidence>
<keyword evidence="2" id="KW-1185">Reference proteome</keyword>
<sequence length="31" mass="3357">MHNLLIVIVFLAAVIAPAFVALTVFEEQSSI</sequence>
<organism evidence="1 2">
    <name type="scientific">Granulicella rosea</name>
    <dbReference type="NCBI Taxonomy" id="474952"/>
    <lineage>
        <taxon>Bacteria</taxon>
        <taxon>Pseudomonadati</taxon>
        <taxon>Acidobacteriota</taxon>
        <taxon>Terriglobia</taxon>
        <taxon>Terriglobales</taxon>
        <taxon>Acidobacteriaceae</taxon>
        <taxon>Granulicella</taxon>
    </lineage>
</organism>
<accession>A0A239HBT5</accession>
<proteinExistence type="predicted"/>
<reference evidence="1 2" key="1">
    <citation type="submission" date="2017-06" db="EMBL/GenBank/DDBJ databases">
        <authorList>
            <person name="Kim H.J."/>
            <person name="Triplett B.A."/>
        </authorList>
    </citation>
    <scope>NUCLEOTIDE SEQUENCE [LARGE SCALE GENOMIC DNA]</scope>
    <source>
        <strain evidence="1 2">DSM 18704</strain>
    </source>
</reference>
<dbReference type="AlphaFoldDB" id="A0A239HBT5"/>